<reference evidence="4 5" key="2">
    <citation type="submission" date="2023-10" db="EMBL/GenBank/DDBJ databases">
        <authorList>
            <person name="Han X.F."/>
        </authorList>
    </citation>
    <scope>NUCLEOTIDE SEQUENCE [LARGE SCALE GENOMIC DNA]</scope>
    <source>
        <strain evidence="4 5">KCTC 39840</strain>
    </source>
</reference>
<keyword evidence="2 4" id="KW-0418">Kinase</keyword>
<protein>
    <submittedName>
        <fullName evidence="4">PfkB family carbohydrate kinase</fullName>
    </submittedName>
</protein>
<feature type="domain" description="Carbohydrate kinase PfkB" evidence="3">
    <location>
        <begin position="29"/>
        <end position="271"/>
    </location>
</feature>
<organism evidence="4 5">
    <name type="scientific">Conexibacter stalactiti</name>
    <dbReference type="NCBI Taxonomy" id="1940611"/>
    <lineage>
        <taxon>Bacteria</taxon>
        <taxon>Bacillati</taxon>
        <taxon>Actinomycetota</taxon>
        <taxon>Thermoleophilia</taxon>
        <taxon>Solirubrobacterales</taxon>
        <taxon>Conexibacteraceae</taxon>
        <taxon>Conexibacter</taxon>
    </lineage>
</organism>
<keyword evidence="5" id="KW-1185">Reference proteome</keyword>
<dbReference type="GO" id="GO:0016301">
    <property type="term" value="F:kinase activity"/>
    <property type="evidence" value="ECO:0007669"/>
    <property type="project" value="UniProtKB-KW"/>
</dbReference>
<evidence type="ECO:0000313" key="4">
    <source>
        <dbReference type="EMBL" id="MDW5595359.1"/>
    </source>
</evidence>
<dbReference type="InterPro" id="IPR029056">
    <property type="entry name" value="Ribokinase-like"/>
</dbReference>
<comment type="caution">
    <text evidence="4">The sequence shown here is derived from an EMBL/GenBank/DDBJ whole genome shotgun (WGS) entry which is preliminary data.</text>
</comment>
<reference evidence="5" key="1">
    <citation type="submission" date="2023-07" db="EMBL/GenBank/DDBJ databases">
        <title>Conexibacter stalactiti sp. nov., isolated from stalactites in a lava cave and emended description of the genus Conexibacter.</title>
        <authorList>
            <person name="Lee S.D."/>
        </authorList>
    </citation>
    <scope>NUCLEOTIDE SEQUENCE [LARGE SCALE GENOMIC DNA]</scope>
    <source>
        <strain evidence="5">KCTC 39840</strain>
    </source>
</reference>
<dbReference type="Gene3D" id="3.40.1190.20">
    <property type="match status" value="1"/>
</dbReference>
<evidence type="ECO:0000313" key="5">
    <source>
        <dbReference type="Proteomes" id="UP001284601"/>
    </source>
</evidence>
<dbReference type="Proteomes" id="UP001284601">
    <property type="component" value="Unassembled WGS sequence"/>
</dbReference>
<proteinExistence type="predicted"/>
<evidence type="ECO:0000256" key="1">
    <source>
        <dbReference type="ARBA" id="ARBA00022679"/>
    </source>
</evidence>
<dbReference type="PANTHER" id="PTHR10584">
    <property type="entry name" value="SUGAR KINASE"/>
    <property type="match status" value="1"/>
</dbReference>
<dbReference type="Pfam" id="PF00294">
    <property type="entry name" value="PfkB"/>
    <property type="match status" value="1"/>
</dbReference>
<accession>A0ABU4HQ40</accession>
<name>A0ABU4HQ40_9ACTN</name>
<sequence>MTERVELVCGDPAFVDLTFAGLDGLPGPGEERHARDLLRSPGGAATVAIGAARLGLSVALATPLGADPEGDFLRAALAAEGVRCADRTVSRTPVTAVLPWDGERAMATFLPQPPLQPADVAAFAPRAVVLSLPWLHCAPAGAALYVTVGDAEARAAAGALPDGLAAARALIVNAREATLLAGEDDPVAAARKLAETVPRVVVTLGPDGALAVERGELVRVPGVAVAAVDTTGAGDLFTATYIWSELRGAGPGLRLHWACLAAALSVRVPTAVAGAQSIDGLAAAGKERGLALPASMTTEILGGSE</sequence>
<keyword evidence="1" id="KW-0808">Transferase</keyword>
<evidence type="ECO:0000259" key="3">
    <source>
        <dbReference type="Pfam" id="PF00294"/>
    </source>
</evidence>
<gene>
    <name evidence="4" type="ORF">R7226_13505</name>
</gene>
<dbReference type="EMBL" id="JAWSTH010000031">
    <property type="protein sequence ID" value="MDW5595359.1"/>
    <property type="molecule type" value="Genomic_DNA"/>
</dbReference>
<evidence type="ECO:0000256" key="2">
    <source>
        <dbReference type="ARBA" id="ARBA00022777"/>
    </source>
</evidence>
<dbReference type="PANTHER" id="PTHR10584:SF166">
    <property type="entry name" value="RIBOKINASE"/>
    <property type="match status" value="1"/>
</dbReference>
<dbReference type="SUPFAM" id="SSF53613">
    <property type="entry name" value="Ribokinase-like"/>
    <property type="match status" value="1"/>
</dbReference>
<dbReference type="InterPro" id="IPR011611">
    <property type="entry name" value="PfkB_dom"/>
</dbReference>
<dbReference type="RefSeq" id="WP_318597696.1">
    <property type="nucleotide sequence ID" value="NZ_JAWSTH010000031.1"/>
</dbReference>